<proteinExistence type="predicted"/>
<sequence length="73" mass="7872">MIAAGFEGGQPKYVAKPVITTAEINGEANPIAANDPIAVALDLNVETTQTPRKRVSFEELVAEDEIDIPDFMK</sequence>
<reference evidence="1" key="1">
    <citation type="submission" date="2020-05" db="EMBL/GenBank/DDBJ databases">
        <authorList>
            <person name="Chiriac C."/>
            <person name="Salcher M."/>
            <person name="Ghai R."/>
            <person name="Kavagutti S V."/>
        </authorList>
    </citation>
    <scope>NUCLEOTIDE SEQUENCE</scope>
</reference>
<name>A0A6J7W4F5_9ZZZZ</name>
<evidence type="ECO:0000313" key="1">
    <source>
        <dbReference type="EMBL" id="CAB5142916.1"/>
    </source>
</evidence>
<gene>
    <name evidence="1" type="ORF">UFOPK4442_00169</name>
</gene>
<dbReference type="AlphaFoldDB" id="A0A6J7W4F5"/>
<accession>A0A6J7W4F5</accession>
<protein>
    <submittedName>
        <fullName evidence="1">Unannotated protein</fullName>
    </submittedName>
</protein>
<dbReference type="EMBL" id="CAFBSA010000015">
    <property type="protein sequence ID" value="CAB5142916.1"/>
    <property type="molecule type" value="Genomic_DNA"/>
</dbReference>
<organism evidence="1">
    <name type="scientific">freshwater metagenome</name>
    <dbReference type="NCBI Taxonomy" id="449393"/>
    <lineage>
        <taxon>unclassified sequences</taxon>
        <taxon>metagenomes</taxon>
        <taxon>ecological metagenomes</taxon>
    </lineage>
</organism>